<dbReference type="OrthoDB" id="10253115at2759"/>
<keyword evidence="3" id="KW-0276">Fatty acid metabolism</keyword>
<dbReference type="Gene3D" id="3.40.50.12780">
    <property type="entry name" value="N-terminal domain of ligase-like"/>
    <property type="match status" value="1"/>
</dbReference>
<evidence type="ECO:0000256" key="3">
    <source>
        <dbReference type="ARBA" id="ARBA00022832"/>
    </source>
</evidence>
<dbReference type="InterPro" id="IPR000873">
    <property type="entry name" value="AMP-dep_synth/lig_dom"/>
</dbReference>
<dbReference type="AlphaFoldDB" id="A0A8H7QK56"/>
<comment type="caution">
    <text evidence="7">The sequence shown here is derived from an EMBL/GenBank/DDBJ whole genome shotgun (WGS) entry which is preliminary data.</text>
</comment>
<dbReference type="EMBL" id="JAEPRD010000210">
    <property type="protein sequence ID" value="KAG2193976.1"/>
    <property type="molecule type" value="Genomic_DNA"/>
</dbReference>
<evidence type="ECO:0000256" key="2">
    <source>
        <dbReference type="ARBA" id="ARBA00022598"/>
    </source>
</evidence>
<dbReference type="InterPro" id="IPR045851">
    <property type="entry name" value="AMP-bd_C_sf"/>
</dbReference>
<gene>
    <name evidence="7" type="ORF">INT47_000764</name>
</gene>
<evidence type="ECO:0000313" key="8">
    <source>
        <dbReference type="Proteomes" id="UP000603453"/>
    </source>
</evidence>
<reference evidence="7" key="1">
    <citation type="submission" date="2020-12" db="EMBL/GenBank/DDBJ databases">
        <title>Metabolic potential, ecology and presence of endohyphal bacteria is reflected in genomic diversity of Mucoromycotina.</title>
        <authorList>
            <person name="Muszewska A."/>
            <person name="Okrasinska A."/>
            <person name="Steczkiewicz K."/>
            <person name="Drgas O."/>
            <person name="Orlowska M."/>
            <person name="Perlinska-Lenart U."/>
            <person name="Aleksandrzak-Piekarczyk T."/>
            <person name="Szatraj K."/>
            <person name="Zielenkiewicz U."/>
            <person name="Pilsyk S."/>
            <person name="Malc E."/>
            <person name="Mieczkowski P."/>
            <person name="Kruszewska J.S."/>
            <person name="Biernat P."/>
            <person name="Pawlowska J."/>
        </authorList>
    </citation>
    <scope>NUCLEOTIDE SEQUENCE</scope>
    <source>
        <strain evidence="7">WA0000017839</strain>
    </source>
</reference>
<feature type="domain" description="AMP-binding enzyme C-terminal" evidence="6">
    <location>
        <begin position="472"/>
        <end position="547"/>
    </location>
</feature>
<keyword evidence="4" id="KW-0443">Lipid metabolism</keyword>
<feature type="domain" description="AMP-dependent synthetase/ligase" evidence="5">
    <location>
        <begin position="52"/>
        <end position="422"/>
    </location>
</feature>
<dbReference type="Pfam" id="PF00501">
    <property type="entry name" value="AMP-binding"/>
    <property type="match status" value="1"/>
</dbReference>
<organism evidence="7 8">
    <name type="scientific">Mucor saturninus</name>
    <dbReference type="NCBI Taxonomy" id="64648"/>
    <lineage>
        <taxon>Eukaryota</taxon>
        <taxon>Fungi</taxon>
        <taxon>Fungi incertae sedis</taxon>
        <taxon>Mucoromycota</taxon>
        <taxon>Mucoromycotina</taxon>
        <taxon>Mucoromycetes</taxon>
        <taxon>Mucorales</taxon>
        <taxon>Mucorineae</taxon>
        <taxon>Mucoraceae</taxon>
        <taxon>Mucor</taxon>
    </lineage>
</organism>
<evidence type="ECO:0000256" key="1">
    <source>
        <dbReference type="ARBA" id="ARBA00006432"/>
    </source>
</evidence>
<dbReference type="Proteomes" id="UP000603453">
    <property type="component" value="Unassembled WGS sequence"/>
</dbReference>
<dbReference type="PROSITE" id="PS00455">
    <property type="entry name" value="AMP_BINDING"/>
    <property type="match status" value="1"/>
</dbReference>
<proteinExistence type="inferred from homology"/>
<evidence type="ECO:0000259" key="6">
    <source>
        <dbReference type="Pfam" id="PF13193"/>
    </source>
</evidence>
<dbReference type="Gene3D" id="3.30.300.30">
    <property type="match status" value="1"/>
</dbReference>
<dbReference type="GO" id="GO:0006631">
    <property type="term" value="P:fatty acid metabolic process"/>
    <property type="evidence" value="ECO:0007669"/>
    <property type="project" value="UniProtKB-KW"/>
</dbReference>
<dbReference type="InterPro" id="IPR020845">
    <property type="entry name" value="AMP-binding_CS"/>
</dbReference>
<evidence type="ECO:0000313" key="7">
    <source>
        <dbReference type="EMBL" id="KAG2193976.1"/>
    </source>
</evidence>
<sequence length="566" mass="63414">MSATIAAKRLQNLKHHLAPNDDPHFESLRIQRRPEQVPHMSKLDPLQFLLRSALVHTHKPAIIHRQQSYTYLELSDRVKSLANVLIDTYNVKPGDRVAILCQNITAFVDAQFAIPAIGAISVPVNTRLAAKEIDYVIEHSGASVLIIQQEFMGRLSEESRSLVNHVIEVADCDDPTKDPYERLLKSSKNRLSWNDMPMEQDENATISINYTSGSTGKPKGVMVSYRGAYMMAIGMAIHDMLSSKTVYLWTLPMFHCNGWGFHWAIVMVGGTQVMLNKLDYTYIWKLLKDYGVTHYNGAPTVQNEICNHPDAVRLNNSVKAYSGGSALSSTLIRRMTNLNLEPTQVYGLTETYGPAVLTYDAHTLSPYTEEERHKLLARPGFGIVTADEVRILNVETARDVKPNGKEIGEICFTGNLVMKGYYKNPEETKKAFRNGVYWSGDLAVRHPDGSMEIVDRSKDVIVSGGENISSIEVESVIVQLDEINECAIVGGPDDKWGERPVAFVVLKNNSNLSEQHIIDHCRNSLAGYKCPAKVVIVGEIPKTSTGKVQKFVLREKLWKNYEKKIN</sequence>
<name>A0A8H7QK56_9FUNG</name>
<dbReference type="GO" id="GO:0016874">
    <property type="term" value="F:ligase activity"/>
    <property type="evidence" value="ECO:0007669"/>
    <property type="project" value="UniProtKB-KW"/>
</dbReference>
<dbReference type="PANTHER" id="PTHR43859">
    <property type="entry name" value="ACYL-ACTIVATING ENZYME"/>
    <property type="match status" value="1"/>
</dbReference>
<comment type="similarity">
    <text evidence="1">Belongs to the ATP-dependent AMP-binding enzyme family.</text>
</comment>
<dbReference type="PANTHER" id="PTHR43859:SF4">
    <property type="entry name" value="BUTANOATE--COA LIGASE AAE1-RELATED"/>
    <property type="match status" value="1"/>
</dbReference>
<keyword evidence="8" id="KW-1185">Reference proteome</keyword>
<evidence type="ECO:0000256" key="4">
    <source>
        <dbReference type="ARBA" id="ARBA00023098"/>
    </source>
</evidence>
<keyword evidence="2" id="KW-0436">Ligase</keyword>
<dbReference type="InterPro" id="IPR025110">
    <property type="entry name" value="AMP-bd_C"/>
</dbReference>
<dbReference type="FunFam" id="3.30.300.30:FF:000008">
    <property type="entry name" value="2,3-dihydroxybenzoate-AMP ligase"/>
    <property type="match status" value="1"/>
</dbReference>
<protein>
    <submittedName>
        <fullName evidence="7">Uncharacterized protein</fullName>
    </submittedName>
</protein>
<dbReference type="SUPFAM" id="SSF56801">
    <property type="entry name" value="Acetyl-CoA synthetase-like"/>
    <property type="match status" value="1"/>
</dbReference>
<evidence type="ECO:0000259" key="5">
    <source>
        <dbReference type="Pfam" id="PF00501"/>
    </source>
</evidence>
<accession>A0A8H7QK56</accession>
<dbReference type="Pfam" id="PF13193">
    <property type="entry name" value="AMP-binding_C"/>
    <property type="match status" value="1"/>
</dbReference>
<dbReference type="InterPro" id="IPR042099">
    <property type="entry name" value="ANL_N_sf"/>
</dbReference>